<feature type="compositionally biased region" description="Low complexity" evidence="1">
    <location>
        <begin position="292"/>
        <end position="326"/>
    </location>
</feature>
<protein>
    <submittedName>
        <fullName evidence="4">Uncharacterized protein</fullName>
    </submittedName>
</protein>
<feature type="region of interest" description="Disordered" evidence="1">
    <location>
        <begin position="259"/>
        <end position="391"/>
    </location>
</feature>
<dbReference type="PANTHER" id="PTHR36109">
    <property type="entry name" value="MEMBRANE PROTEIN-RELATED"/>
    <property type="match status" value="1"/>
</dbReference>
<reference evidence="4" key="1">
    <citation type="submission" date="2020-02" db="EMBL/GenBank/DDBJ databases">
        <authorList>
            <person name="Meier V. D."/>
        </authorList>
    </citation>
    <scope>NUCLEOTIDE SEQUENCE</scope>
    <source>
        <strain evidence="4">AVDCRST_MAG26</strain>
    </source>
</reference>
<feature type="domain" description="General stress protein 17M-like" evidence="3">
    <location>
        <begin position="4"/>
        <end position="76"/>
    </location>
</feature>
<dbReference type="PANTHER" id="PTHR36109:SF2">
    <property type="entry name" value="MEMBRANE PROTEIN"/>
    <property type="match status" value="1"/>
</dbReference>
<proteinExistence type="predicted"/>
<organism evidence="4">
    <name type="scientific">uncultured Chloroflexia bacterium</name>
    <dbReference type="NCBI Taxonomy" id="1672391"/>
    <lineage>
        <taxon>Bacteria</taxon>
        <taxon>Bacillati</taxon>
        <taxon>Chloroflexota</taxon>
        <taxon>Chloroflexia</taxon>
        <taxon>environmental samples</taxon>
    </lineage>
</organism>
<dbReference type="InterPro" id="IPR025889">
    <property type="entry name" value="GSP17M-like_dom"/>
</dbReference>
<dbReference type="InterPro" id="IPR052948">
    <property type="entry name" value="Low_temp-induced_all0457"/>
</dbReference>
<sequence length="575" mass="56872">MAKQVVGLFDNTQDAQGAVQALRNAGFTADDISIVANNARGDVATSDGGDGGSEAAEGAGAGATGGAVLGGLGGLLVGLGALAIPGIGPVVAAGTLATTLGTTLAGAGLGAAAGGLVGALVGAGIPEEDAGVYAEGVRRGGALVTVQAGTDDDADRAADILDQYGVVDIDERSANYRSGGWNGFDENAGPYSTAGTGYSAGGSGGDAPQSEWQESSKAGTAGGGLAGAATGAAMGSVGGPVGTVIGGVAGAVTGAGVGAAGDTAGESARDRSQGEDDMGSSGTRGSMGGSGDYSATSGTGSGAAIGSATDYGTTGRDMGGTDYTTTGGTGTGTTMGTGTGYSTSDRDMTTSGATSGVAMGSATDYGTSNRDMTTSGGFQSGARDVGADEGEVSIPIVEEQIRVGTREVESGGVRVDTRVEETPVREQVNLRDEQVRVERRPVDQSVDASTVTDAFREGTFEVRERDQEAVVQKDARVVEEVVINKDVQQRTETVEDTVRRTDVDVQQMSGDTRSTGYTGTSGTTGGYTDTSATTGGNEGRIESTLGDAKAGFERRTGLDVDNSGEAGDRDRRNNF</sequence>
<feature type="compositionally biased region" description="Gly residues" evidence="1">
    <location>
        <begin position="327"/>
        <end position="339"/>
    </location>
</feature>
<dbReference type="Pfam" id="PF11181">
    <property type="entry name" value="YflT"/>
    <property type="match status" value="1"/>
</dbReference>
<feature type="compositionally biased region" description="Polar residues" evidence="1">
    <location>
        <begin position="364"/>
        <end position="377"/>
    </location>
</feature>
<dbReference type="AlphaFoldDB" id="A0A6J4ID68"/>
<dbReference type="Pfam" id="PF09557">
    <property type="entry name" value="DUF2382"/>
    <property type="match status" value="1"/>
</dbReference>
<name>A0A6J4ID68_9CHLR</name>
<evidence type="ECO:0000313" key="4">
    <source>
        <dbReference type="EMBL" id="CAA9246955.1"/>
    </source>
</evidence>
<dbReference type="EMBL" id="CADCTK010000390">
    <property type="protein sequence ID" value="CAA9246955.1"/>
    <property type="molecule type" value="Genomic_DNA"/>
</dbReference>
<feature type="region of interest" description="Disordered" evidence="1">
    <location>
        <begin position="505"/>
        <end position="575"/>
    </location>
</feature>
<evidence type="ECO:0000259" key="3">
    <source>
        <dbReference type="Pfam" id="PF11181"/>
    </source>
</evidence>
<feature type="region of interest" description="Disordered" evidence="1">
    <location>
        <begin position="195"/>
        <end position="222"/>
    </location>
</feature>
<feature type="domain" description="DUF2382" evidence="2">
    <location>
        <begin position="394"/>
        <end position="505"/>
    </location>
</feature>
<gene>
    <name evidence="4" type="ORF">AVDCRST_MAG26-1716</name>
</gene>
<feature type="compositionally biased region" description="Basic and acidic residues" evidence="1">
    <location>
        <begin position="566"/>
        <end position="575"/>
    </location>
</feature>
<dbReference type="InterPro" id="IPR019060">
    <property type="entry name" value="DUF2382"/>
</dbReference>
<evidence type="ECO:0000259" key="2">
    <source>
        <dbReference type="Pfam" id="PF09557"/>
    </source>
</evidence>
<feature type="compositionally biased region" description="Low complexity" evidence="1">
    <location>
        <begin position="505"/>
        <end position="535"/>
    </location>
</feature>
<accession>A0A6J4ID68</accession>
<evidence type="ECO:0000256" key="1">
    <source>
        <dbReference type="SAM" id="MobiDB-lite"/>
    </source>
</evidence>